<dbReference type="VEuPathDB" id="FungiDB:BCV72DRAFT_120289"/>
<evidence type="ECO:0000313" key="3">
    <source>
        <dbReference type="Proteomes" id="UP000242381"/>
    </source>
</evidence>
<dbReference type="PANTHER" id="PTHR14710:SF2">
    <property type="entry name" value="GEM-ASSOCIATED PROTEIN 6"/>
    <property type="match status" value="1"/>
</dbReference>
<dbReference type="GO" id="GO:0000245">
    <property type="term" value="P:spliceosomal complex assembly"/>
    <property type="evidence" value="ECO:0007669"/>
    <property type="project" value="InterPro"/>
</dbReference>
<dbReference type="Gene3D" id="2.30.30.100">
    <property type="match status" value="1"/>
</dbReference>
<name>A0A1X0RS43_RHIZD</name>
<dbReference type="Proteomes" id="UP000242381">
    <property type="component" value="Unassembled WGS sequence"/>
</dbReference>
<dbReference type="OMA" id="CDNALIR"/>
<evidence type="ECO:0000259" key="1">
    <source>
        <dbReference type="PROSITE" id="PS52001"/>
    </source>
</evidence>
<dbReference type="GO" id="GO:0005634">
    <property type="term" value="C:nucleus"/>
    <property type="evidence" value="ECO:0007669"/>
    <property type="project" value="InterPro"/>
</dbReference>
<dbReference type="InterPro" id="IPR009422">
    <property type="entry name" value="Gemin6"/>
</dbReference>
<sequence length="155" mass="18236">MSLDQYSFQDIVSLIGCYTNISTDDDKEYNGYLYTIDPQTSHVVLYDNHHLQVIFHSTIKTIHFDRQRQLDSVELDNAVVKHDTTANLEQTCRELIKYFEMNRIPTEYKEPYIHLLGSARVEPPYVATSVVAENSLVRKRVRDLVMEFYLKKKEK</sequence>
<organism evidence="2 3">
    <name type="scientific">Rhizopus microsporus</name>
    <dbReference type="NCBI Taxonomy" id="58291"/>
    <lineage>
        <taxon>Eukaryota</taxon>
        <taxon>Fungi</taxon>
        <taxon>Fungi incertae sedis</taxon>
        <taxon>Mucoromycota</taxon>
        <taxon>Mucoromycotina</taxon>
        <taxon>Mucoromycetes</taxon>
        <taxon>Mucorales</taxon>
        <taxon>Mucorineae</taxon>
        <taxon>Rhizopodaceae</taxon>
        <taxon>Rhizopus</taxon>
    </lineage>
</organism>
<proteinExistence type="predicted"/>
<dbReference type="PROSITE" id="PS52001">
    <property type="entry name" value="AD"/>
    <property type="match status" value="1"/>
</dbReference>
<dbReference type="PANTHER" id="PTHR14710">
    <property type="entry name" value="GEM-ASSOCIATED PROTEIN 6"/>
    <property type="match status" value="1"/>
</dbReference>
<dbReference type="InterPro" id="IPR047574">
    <property type="entry name" value="AD"/>
</dbReference>
<evidence type="ECO:0000313" key="2">
    <source>
        <dbReference type="EMBL" id="ORE14718.1"/>
    </source>
</evidence>
<feature type="domain" description="AD" evidence="1">
    <location>
        <begin position="58"/>
        <end position="153"/>
    </location>
</feature>
<gene>
    <name evidence="2" type="ORF">BCV71DRAFT_257830</name>
</gene>
<protein>
    <recommendedName>
        <fullName evidence="1">AD domain-containing protein</fullName>
    </recommendedName>
</protein>
<dbReference type="VEuPathDB" id="FungiDB:BCV72DRAFT_227965"/>
<dbReference type="AlphaFoldDB" id="A0A1X0RS43"/>
<dbReference type="EMBL" id="KV921457">
    <property type="protein sequence ID" value="ORE14718.1"/>
    <property type="molecule type" value="Genomic_DNA"/>
</dbReference>
<reference evidence="2 3" key="1">
    <citation type="journal article" date="2016" name="Proc. Natl. Acad. Sci. U.S.A.">
        <title>Lipid metabolic changes in an early divergent fungus govern the establishment of a mutualistic symbiosis with endobacteria.</title>
        <authorList>
            <person name="Lastovetsky O.A."/>
            <person name="Gaspar M.L."/>
            <person name="Mondo S.J."/>
            <person name="LaButti K.M."/>
            <person name="Sandor L."/>
            <person name="Grigoriev I.V."/>
            <person name="Henry S.A."/>
            <person name="Pawlowska T.E."/>
        </authorList>
    </citation>
    <scope>NUCLEOTIDE SEQUENCE [LARGE SCALE GENOMIC DNA]</scope>
    <source>
        <strain evidence="2 3">ATCC 11559</strain>
    </source>
</reference>
<dbReference type="GO" id="GO:0032797">
    <property type="term" value="C:SMN complex"/>
    <property type="evidence" value="ECO:0007669"/>
    <property type="project" value="TreeGrafter"/>
</dbReference>
<accession>A0A1X0RS43</accession>
<dbReference type="GO" id="GO:0000387">
    <property type="term" value="P:spliceosomal snRNP assembly"/>
    <property type="evidence" value="ECO:0007669"/>
    <property type="project" value="TreeGrafter"/>
</dbReference>